<feature type="domain" description="LysR substrate-binding" evidence="2">
    <location>
        <begin position="4"/>
        <end position="114"/>
    </location>
</feature>
<dbReference type="InterPro" id="IPR058163">
    <property type="entry name" value="LysR-type_TF_proteobact-type"/>
</dbReference>
<dbReference type="Pfam" id="PF03466">
    <property type="entry name" value="LysR_substrate"/>
    <property type="match status" value="1"/>
</dbReference>
<sequence length="120" mass="13387">MQTCPCIQIRSPRGLVSWWQLLDGHWQKIPIKPVLICNDSETLLDAVLAGEGLLVSPLWEVQGALASGQLVQVPTEHPVSYGKMPAVDLYILYQQGKYQIPKIKHCVDFLIEHLGQAQVS</sequence>
<dbReference type="Gene3D" id="3.40.190.10">
    <property type="entry name" value="Periplasmic binding protein-like II"/>
    <property type="match status" value="2"/>
</dbReference>
<dbReference type="EMBL" id="CP059693">
    <property type="protein sequence ID" value="WDE14157.1"/>
    <property type="molecule type" value="Genomic_DNA"/>
</dbReference>
<dbReference type="RefSeq" id="WP_274054680.1">
    <property type="nucleotide sequence ID" value="NZ_CP059693.1"/>
</dbReference>
<name>A0ABY7VNZ9_9GAMM</name>
<comment type="similarity">
    <text evidence="1">Belongs to the LysR transcriptional regulatory family.</text>
</comment>
<dbReference type="InterPro" id="IPR005119">
    <property type="entry name" value="LysR_subst-bd"/>
</dbReference>
<accession>A0ABY7VNZ9</accession>
<protein>
    <recommendedName>
        <fullName evidence="2">LysR substrate-binding domain-containing protein</fullName>
    </recommendedName>
</protein>
<reference evidence="3 4" key="1">
    <citation type="journal article" date="2022" name="Mar. Drugs">
        <title>Bioassay-Guided Fractionation Leads to the Detection of Cholic Acid Generated by the Rare Thalassomonas sp.</title>
        <authorList>
            <person name="Pheiffer F."/>
            <person name="Schneider Y.K."/>
            <person name="Hansen E.H."/>
            <person name="Andersen J.H."/>
            <person name="Isaksson J."/>
            <person name="Busche T."/>
            <person name="R C."/>
            <person name="Kalinowski J."/>
            <person name="Zyl L.V."/>
            <person name="Trindade M."/>
        </authorList>
    </citation>
    <scope>NUCLEOTIDE SEQUENCE [LARGE SCALE GENOMIC DNA]</scope>
    <source>
        <strain evidence="3 4">A5K-61T</strain>
    </source>
</reference>
<dbReference type="SUPFAM" id="SSF53850">
    <property type="entry name" value="Periplasmic binding protein-like II"/>
    <property type="match status" value="1"/>
</dbReference>
<dbReference type="PANTHER" id="PTHR30537:SF5">
    <property type="entry name" value="HTH-TYPE TRANSCRIPTIONAL ACTIVATOR TTDR-RELATED"/>
    <property type="match status" value="1"/>
</dbReference>
<evidence type="ECO:0000313" key="3">
    <source>
        <dbReference type="EMBL" id="WDE14157.1"/>
    </source>
</evidence>
<gene>
    <name evidence="3" type="ORF">H3N35_12520</name>
</gene>
<proteinExistence type="inferred from homology"/>
<evidence type="ECO:0000256" key="1">
    <source>
        <dbReference type="ARBA" id="ARBA00009437"/>
    </source>
</evidence>
<evidence type="ECO:0000259" key="2">
    <source>
        <dbReference type="Pfam" id="PF03466"/>
    </source>
</evidence>
<keyword evidence="4" id="KW-1185">Reference proteome</keyword>
<evidence type="ECO:0000313" key="4">
    <source>
        <dbReference type="Proteomes" id="UP001215231"/>
    </source>
</evidence>
<organism evidence="3 4">
    <name type="scientific">Thalassomonas haliotis</name>
    <dbReference type="NCBI Taxonomy" id="485448"/>
    <lineage>
        <taxon>Bacteria</taxon>
        <taxon>Pseudomonadati</taxon>
        <taxon>Pseudomonadota</taxon>
        <taxon>Gammaproteobacteria</taxon>
        <taxon>Alteromonadales</taxon>
        <taxon>Colwelliaceae</taxon>
        <taxon>Thalassomonas</taxon>
    </lineage>
</organism>
<dbReference type="PANTHER" id="PTHR30537">
    <property type="entry name" value="HTH-TYPE TRANSCRIPTIONAL REGULATOR"/>
    <property type="match status" value="1"/>
</dbReference>
<dbReference type="Proteomes" id="UP001215231">
    <property type="component" value="Chromosome"/>
</dbReference>